<proteinExistence type="predicted"/>
<dbReference type="STRING" id="1121393.SAMN02745216_04893"/>
<dbReference type="OrthoDB" id="9885530at2"/>
<keyword evidence="2" id="KW-1185">Reference proteome</keyword>
<evidence type="ECO:0000313" key="1">
    <source>
        <dbReference type="EMBL" id="SHL25185.1"/>
    </source>
</evidence>
<dbReference type="RefSeq" id="WP_073478873.1">
    <property type="nucleotide sequence ID" value="NZ_FQZU01000055.1"/>
</dbReference>
<accession>A0A1M6Z499</accession>
<reference evidence="2" key="1">
    <citation type="submission" date="2016-11" db="EMBL/GenBank/DDBJ databases">
        <authorList>
            <person name="Varghese N."/>
            <person name="Submissions S."/>
        </authorList>
    </citation>
    <scope>NUCLEOTIDE SEQUENCE [LARGE SCALE GENOMIC DNA]</scope>
    <source>
        <strain evidence="2">DSM 16219</strain>
    </source>
</reference>
<protein>
    <submittedName>
        <fullName evidence="1">Uncharacterized protein</fullName>
    </submittedName>
</protein>
<dbReference type="EMBL" id="FQZU01000055">
    <property type="protein sequence ID" value="SHL25185.1"/>
    <property type="molecule type" value="Genomic_DNA"/>
</dbReference>
<dbReference type="AlphaFoldDB" id="A0A1M6Z499"/>
<evidence type="ECO:0000313" key="2">
    <source>
        <dbReference type="Proteomes" id="UP000183994"/>
    </source>
</evidence>
<sequence>MGDFGDFLFGSTDDAKYLGNVDTLLPIQKSNLINLNQLLAGQLGQGVESYGGHISAGVSPLQQQGFDLVNQLIQGEGAYGQGQNALASLLGDFDEIGVREAWEASVKDPMIQNWQDEILPEIQEHYIAANAGSSGAATRAITGSGQDLAADLASSLSASMYSAEQSHLDRQASSLPLALDYAQAPIDLAMTAGRTQRDISEEQLLEEYRKWAYEQPYNNPWLSYLNLGLNTSAFEPIVQGTSYQPGALNSLTNLISLFT</sequence>
<name>A0A1M6Z499_9BACT</name>
<dbReference type="Proteomes" id="UP000183994">
    <property type="component" value="Unassembled WGS sequence"/>
</dbReference>
<gene>
    <name evidence="1" type="ORF">SAMN02745216_04893</name>
</gene>
<organism evidence="1 2">
    <name type="scientific">Desulfatibacillum alkenivorans DSM 16219</name>
    <dbReference type="NCBI Taxonomy" id="1121393"/>
    <lineage>
        <taxon>Bacteria</taxon>
        <taxon>Pseudomonadati</taxon>
        <taxon>Thermodesulfobacteriota</taxon>
        <taxon>Desulfobacteria</taxon>
        <taxon>Desulfobacterales</taxon>
        <taxon>Desulfatibacillaceae</taxon>
        <taxon>Desulfatibacillum</taxon>
    </lineage>
</organism>